<accession>A0A0F9AUC0</accession>
<evidence type="ECO:0000313" key="2">
    <source>
        <dbReference type="EMBL" id="KKL13040.1"/>
    </source>
</evidence>
<reference evidence="2" key="1">
    <citation type="journal article" date="2015" name="Nature">
        <title>Complex archaea that bridge the gap between prokaryotes and eukaryotes.</title>
        <authorList>
            <person name="Spang A."/>
            <person name="Saw J.H."/>
            <person name="Jorgensen S.L."/>
            <person name="Zaremba-Niedzwiedzka K."/>
            <person name="Martijn J."/>
            <person name="Lind A.E."/>
            <person name="van Eijk R."/>
            <person name="Schleper C."/>
            <person name="Guy L."/>
            <person name="Ettema T.J."/>
        </authorList>
    </citation>
    <scope>NUCLEOTIDE SEQUENCE</scope>
</reference>
<dbReference type="AlphaFoldDB" id="A0A0F9AUC0"/>
<comment type="caution">
    <text evidence="2">The sequence shown here is derived from an EMBL/GenBank/DDBJ whole genome shotgun (WGS) entry which is preliminary data.</text>
</comment>
<dbReference type="PANTHER" id="PTHR43581:SF2">
    <property type="entry name" value="EXCINUCLEASE ATPASE SUBUNIT"/>
    <property type="match status" value="1"/>
</dbReference>
<protein>
    <recommendedName>
        <fullName evidence="1">Endonuclease GajA/Old nuclease/RecF-like AAA domain-containing protein</fullName>
    </recommendedName>
</protein>
<dbReference type="InterPro" id="IPR051396">
    <property type="entry name" value="Bact_Antivir_Def_Nuclease"/>
</dbReference>
<gene>
    <name evidence="2" type="ORF">LCGC14_2529750</name>
</gene>
<name>A0A0F9AUC0_9ZZZZ</name>
<evidence type="ECO:0000259" key="1">
    <source>
        <dbReference type="Pfam" id="PF13175"/>
    </source>
</evidence>
<dbReference type="Pfam" id="PF13175">
    <property type="entry name" value="AAA_15"/>
    <property type="match status" value="1"/>
</dbReference>
<dbReference type="PANTHER" id="PTHR43581">
    <property type="entry name" value="ATP/GTP PHOSPHATASE"/>
    <property type="match status" value="1"/>
</dbReference>
<sequence length="229" mass="26547">MPRFRDFAWIGPVRSKPKRTYDELKPLSTPEGDQTPYLINRILRDQKSSGSFKRFIKNFGANSGLFSSISIKEFGKYLDSPFRLDVILAKNPLSVDNVGYGVSQSLPVVVELFVRAHASWYAIQQPEIHLHPRAQAALGDIFYYFATKEKKKFLIETHSEYMVDRYRMNYRKRREDNNLHSQVLFFERTNGGNTVTSIGIDEGGKYSENQPKSFQDFFLKENLSLLELE</sequence>
<proteinExistence type="predicted"/>
<dbReference type="InterPro" id="IPR041685">
    <property type="entry name" value="AAA_GajA/Old/RecF-like"/>
</dbReference>
<feature type="domain" description="Endonuclease GajA/Old nuclease/RecF-like AAA" evidence="1">
    <location>
        <begin position="52"/>
        <end position="163"/>
    </location>
</feature>
<organism evidence="2">
    <name type="scientific">marine sediment metagenome</name>
    <dbReference type="NCBI Taxonomy" id="412755"/>
    <lineage>
        <taxon>unclassified sequences</taxon>
        <taxon>metagenomes</taxon>
        <taxon>ecological metagenomes</taxon>
    </lineage>
</organism>
<dbReference type="EMBL" id="LAZR01041020">
    <property type="protein sequence ID" value="KKL13040.1"/>
    <property type="molecule type" value="Genomic_DNA"/>
</dbReference>